<dbReference type="Gramene" id="ERN15894">
    <property type="protein sequence ID" value="ERN15894"/>
    <property type="gene ID" value="AMTR_s00039p00210980"/>
</dbReference>
<gene>
    <name evidence="1" type="ORF">AMTR_s00039p00210980</name>
</gene>
<sequence length="161" mass="18122">MNDLHLISPTLCALSQGYVAAIDRWNPWSSPMIGPSLDLYFVKALPLLPLFLTHGFIDPPHDQNIFPPFRLLQQAHLHLWSHHARHSIPDPLKDVLFWFVEISLLFFTHCSSFVNLPPFSVTTITSFPPIIPHPSPVLRLPLSPFPFSCLGLIPPLLAALP</sequence>
<dbReference type="AlphaFoldDB" id="U5D0D7"/>
<dbReference type="HOGENOM" id="CLU_1646006_0_0_1"/>
<dbReference type="Proteomes" id="UP000017836">
    <property type="component" value="Unassembled WGS sequence"/>
</dbReference>
<name>U5D0D7_AMBTC</name>
<dbReference type="EMBL" id="KI392495">
    <property type="protein sequence ID" value="ERN15894.1"/>
    <property type="molecule type" value="Genomic_DNA"/>
</dbReference>
<evidence type="ECO:0000313" key="2">
    <source>
        <dbReference type="Proteomes" id="UP000017836"/>
    </source>
</evidence>
<accession>U5D0D7</accession>
<reference evidence="2" key="1">
    <citation type="journal article" date="2013" name="Science">
        <title>The Amborella genome and the evolution of flowering plants.</title>
        <authorList>
            <consortium name="Amborella Genome Project"/>
        </authorList>
    </citation>
    <scope>NUCLEOTIDE SEQUENCE [LARGE SCALE GENOMIC DNA]</scope>
</reference>
<keyword evidence="2" id="KW-1185">Reference proteome</keyword>
<proteinExistence type="predicted"/>
<organism evidence="1 2">
    <name type="scientific">Amborella trichopoda</name>
    <dbReference type="NCBI Taxonomy" id="13333"/>
    <lineage>
        <taxon>Eukaryota</taxon>
        <taxon>Viridiplantae</taxon>
        <taxon>Streptophyta</taxon>
        <taxon>Embryophyta</taxon>
        <taxon>Tracheophyta</taxon>
        <taxon>Spermatophyta</taxon>
        <taxon>Magnoliopsida</taxon>
        <taxon>Amborellales</taxon>
        <taxon>Amborellaceae</taxon>
        <taxon>Amborella</taxon>
    </lineage>
</organism>
<evidence type="ECO:0000313" key="1">
    <source>
        <dbReference type="EMBL" id="ERN15894.1"/>
    </source>
</evidence>
<protein>
    <submittedName>
        <fullName evidence="1">Uncharacterized protein</fullName>
    </submittedName>
</protein>